<dbReference type="AlphaFoldDB" id="A0A1H7KN07"/>
<proteinExistence type="predicted"/>
<feature type="chain" id="PRO_5011754646" evidence="1">
    <location>
        <begin position="20"/>
        <end position="207"/>
    </location>
</feature>
<keyword evidence="4" id="KW-1185">Reference proteome</keyword>
<keyword evidence="1" id="KW-0732">Signal</keyword>
<evidence type="ECO:0000256" key="1">
    <source>
        <dbReference type="SAM" id="SignalP"/>
    </source>
</evidence>
<sequence>MKKVLLSAAAMLVAALSFGQVKFGVVAGPNFSSSTVKSAGDKETSGLVTNVRAGVTVDLPLADEFFIGTGLLYAGKGGKNKDNSDFKTTLSYLQVPILFTYKPEVGTGKLVLGIGPYLAYGISGKHKGGIGNLTGDLKAFDDESGAFKLNRFDAGGTIQVGYEMKQGLYFGINTDLGLVNVASNKEIAGQDFSWRNSSFGASVGYKF</sequence>
<dbReference type="OrthoDB" id="1011748at2"/>
<dbReference type="InterPro" id="IPR025665">
    <property type="entry name" value="Beta-barrel_OMP_2"/>
</dbReference>
<dbReference type="RefSeq" id="WP_089907157.1">
    <property type="nucleotide sequence ID" value="NZ_FOBB01000001.1"/>
</dbReference>
<accession>A0A1H7KN07</accession>
<dbReference type="Proteomes" id="UP000198984">
    <property type="component" value="Unassembled WGS sequence"/>
</dbReference>
<evidence type="ECO:0000313" key="3">
    <source>
        <dbReference type="EMBL" id="SEK88189.1"/>
    </source>
</evidence>
<dbReference type="Pfam" id="PF13568">
    <property type="entry name" value="OMP_b-brl_2"/>
    <property type="match status" value="1"/>
</dbReference>
<reference evidence="3 4" key="1">
    <citation type="submission" date="2016-10" db="EMBL/GenBank/DDBJ databases">
        <authorList>
            <person name="de Groot N.N."/>
        </authorList>
    </citation>
    <scope>NUCLEOTIDE SEQUENCE [LARGE SCALE GENOMIC DNA]</scope>
    <source>
        <strain evidence="3 4">DSM 21039</strain>
    </source>
</reference>
<name>A0A1H7KN07_9BACT</name>
<dbReference type="EMBL" id="FOBB01000001">
    <property type="protein sequence ID" value="SEK88189.1"/>
    <property type="molecule type" value="Genomic_DNA"/>
</dbReference>
<gene>
    <name evidence="3" type="ORF">SAMN04488505_1011063</name>
</gene>
<evidence type="ECO:0000313" key="4">
    <source>
        <dbReference type="Proteomes" id="UP000198984"/>
    </source>
</evidence>
<feature type="domain" description="Outer membrane protein beta-barrel" evidence="2">
    <location>
        <begin position="21"/>
        <end position="181"/>
    </location>
</feature>
<evidence type="ECO:0000259" key="2">
    <source>
        <dbReference type="Pfam" id="PF13568"/>
    </source>
</evidence>
<protein>
    <submittedName>
        <fullName evidence="3">Outer membrane insertion C-terminal signal</fullName>
    </submittedName>
</protein>
<feature type="signal peptide" evidence="1">
    <location>
        <begin position="1"/>
        <end position="19"/>
    </location>
</feature>
<dbReference type="STRING" id="573321.SAMN04488505_1011063"/>
<organism evidence="3 4">
    <name type="scientific">Chitinophaga rupis</name>
    <dbReference type="NCBI Taxonomy" id="573321"/>
    <lineage>
        <taxon>Bacteria</taxon>
        <taxon>Pseudomonadati</taxon>
        <taxon>Bacteroidota</taxon>
        <taxon>Chitinophagia</taxon>
        <taxon>Chitinophagales</taxon>
        <taxon>Chitinophagaceae</taxon>
        <taxon>Chitinophaga</taxon>
    </lineage>
</organism>